<evidence type="ECO:0000256" key="4">
    <source>
        <dbReference type="ARBA" id="ARBA00023134"/>
    </source>
</evidence>
<dbReference type="GO" id="GO:0003746">
    <property type="term" value="F:translation elongation factor activity"/>
    <property type="evidence" value="ECO:0007669"/>
    <property type="project" value="UniProtKB-KW"/>
</dbReference>
<keyword evidence="2 6" id="KW-0251">Elongation factor</keyword>
<dbReference type="InterPro" id="IPR004160">
    <property type="entry name" value="Transl_elong_EFTu/EF1A_C"/>
</dbReference>
<dbReference type="EMBL" id="WITK01000011">
    <property type="protein sequence ID" value="MQW92189.1"/>
    <property type="molecule type" value="Genomic_DNA"/>
</dbReference>
<sequence>AEVYVLSKEEGGRHTPFLNGYRPQFYFRTTDVTGAIALQEGVEMVMPGDNVEMSVELIHPIAMDAGLRFAIREGGRTVGAGVVAKVTA</sequence>
<accession>A0AA91AF69</accession>
<evidence type="ECO:0000256" key="2">
    <source>
        <dbReference type="ARBA" id="ARBA00022768"/>
    </source>
</evidence>
<dbReference type="Gene3D" id="2.40.30.10">
    <property type="entry name" value="Translation factors"/>
    <property type="match status" value="1"/>
</dbReference>
<name>A0AA91AF69_9GAMM</name>
<dbReference type="CDD" id="cd03707">
    <property type="entry name" value="EFTU_III"/>
    <property type="match status" value="1"/>
</dbReference>
<keyword evidence="3" id="KW-0648">Protein biosynthesis</keyword>
<keyword evidence="1" id="KW-0547">Nucleotide-binding</keyword>
<reference evidence="6 7" key="1">
    <citation type="submission" date="2019-10" db="EMBL/GenBank/DDBJ databases">
        <authorList>
            <person name="Dong K."/>
        </authorList>
    </citation>
    <scope>NUCLEOTIDE SEQUENCE [LARGE SCALE GENOMIC DNA]</scope>
    <source>
        <strain evidence="7">dk771</strain>
    </source>
</reference>
<dbReference type="Proteomes" id="UP000480556">
    <property type="component" value="Unassembled WGS sequence"/>
</dbReference>
<dbReference type="GO" id="GO:0005525">
    <property type="term" value="F:GTP binding"/>
    <property type="evidence" value="ECO:0007669"/>
    <property type="project" value="UniProtKB-KW"/>
</dbReference>
<organism evidence="6 7">
    <name type="scientific">Acinetobacter wanghuae</name>
    <dbReference type="NCBI Taxonomy" id="2662362"/>
    <lineage>
        <taxon>Bacteria</taxon>
        <taxon>Pseudomonadati</taxon>
        <taxon>Pseudomonadota</taxon>
        <taxon>Gammaproteobacteria</taxon>
        <taxon>Moraxellales</taxon>
        <taxon>Moraxellaceae</taxon>
        <taxon>Acinetobacter</taxon>
    </lineage>
</organism>
<evidence type="ECO:0000259" key="5">
    <source>
        <dbReference type="Pfam" id="PF03143"/>
    </source>
</evidence>
<evidence type="ECO:0000256" key="3">
    <source>
        <dbReference type="ARBA" id="ARBA00022917"/>
    </source>
</evidence>
<dbReference type="Pfam" id="PF03143">
    <property type="entry name" value="GTP_EFTU_D3"/>
    <property type="match status" value="1"/>
</dbReference>
<protein>
    <submittedName>
        <fullName evidence="6">Elongation factor Tu</fullName>
    </submittedName>
</protein>
<feature type="non-terminal residue" evidence="6">
    <location>
        <position position="1"/>
    </location>
</feature>
<dbReference type="FunFam" id="2.40.30.10:FF:000002">
    <property type="entry name" value="Elongation factor Tu"/>
    <property type="match status" value="1"/>
</dbReference>
<proteinExistence type="predicted"/>
<dbReference type="PANTHER" id="PTHR43721">
    <property type="entry name" value="ELONGATION FACTOR TU-RELATED"/>
    <property type="match status" value="1"/>
</dbReference>
<evidence type="ECO:0000256" key="1">
    <source>
        <dbReference type="ARBA" id="ARBA00022741"/>
    </source>
</evidence>
<dbReference type="SUPFAM" id="SSF50465">
    <property type="entry name" value="EF-Tu/eEF-1alpha/eIF2-gamma C-terminal domain"/>
    <property type="match status" value="1"/>
</dbReference>
<feature type="domain" description="Translation elongation factor EFTu/EF1A C-terminal" evidence="5">
    <location>
        <begin position="1"/>
        <end position="86"/>
    </location>
</feature>
<dbReference type="AlphaFoldDB" id="A0AA91AF69"/>
<evidence type="ECO:0000313" key="7">
    <source>
        <dbReference type="Proteomes" id="UP000480556"/>
    </source>
</evidence>
<gene>
    <name evidence="6" type="ORF">GHJ48_07260</name>
</gene>
<dbReference type="PANTHER" id="PTHR43721:SF22">
    <property type="entry name" value="ELONGATION FACTOR TU, MITOCHONDRIAL"/>
    <property type="match status" value="1"/>
</dbReference>
<keyword evidence="4" id="KW-0342">GTP-binding</keyword>
<dbReference type="RefSeq" id="WP_153389352.1">
    <property type="nucleotide sequence ID" value="NZ_WITK01000011.1"/>
</dbReference>
<dbReference type="InterPro" id="IPR009001">
    <property type="entry name" value="Transl_elong_EF1A/Init_IF2_C"/>
</dbReference>
<dbReference type="InterPro" id="IPR050055">
    <property type="entry name" value="EF-Tu_GTPase"/>
</dbReference>
<comment type="caution">
    <text evidence="6">The sequence shown here is derived from an EMBL/GenBank/DDBJ whole genome shotgun (WGS) entry which is preliminary data.</text>
</comment>
<evidence type="ECO:0000313" key="6">
    <source>
        <dbReference type="EMBL" id="MQW92189.1"/>
    </source>
</evidence>